<feature type="chain" id="PRO_5039922205" evidence="2">
    <location>
        <begin position="21"/>
        <end position="389"/>
    </location>
</feature>
<feature type="domain" description="ShKT" evidence="3">
    <location>
        <begin position="66"/>
        <end position="100"/>
    </location>
</feature>
<protein>
    <submittedName>
        <fullName evidence="5">Uncharacterized protein LOC118423569 isoform X1</fullName>
    </submittedName>
</protein>
<proteinExistence type="predicted"/>
<gene>
    <name evidence="5" type="primary">LOC118423569</name>
</gene>
<dbReference type="Proteomes" id="UP000001554">
    <property type="component" value="Chromosome 9"/>
</dbReference>
<dbReference type="Pfam" id="PF01549">
    <property type="entry name" value="ShK"/>
    <property type="match status" value="2"/>
</dbReference>
<evidence type="ECO:0000313" key="5">
    <source>
        <dbReference type="RefSeq" id="XP_035687665.1"/>
    </source>
</evidence>
<feature type="disulfide bond" evidence="1">
    <location>
        <begin position="66"/>
        <end position="100"/>
    </location>
</feature>
<keyword evidence="4" id="KW-1185">Reference proteome</keyword>
<dbReference type="GeneID" id="118423569"/>
<dbReference type="RefSeq" id="XP_035687665.1">
    <property type="nucleotide sequence ID" value="XM_035831772.1"/>
</dbReference>
<dbReference type="SMART" id="SM00254">
    <property type="entry name" value="ShKT"/>
    <property type="match status" value="2"/>
</dbReference>
<keyword evidence="2" id="KW-0732">Signal</keyword>
<feature type="disulfide bond" evidence="1">
    <location>
        <begin position="26"/>
        <end position="60"/>
    </location>
</feature>
<comment type="caution">
    <text evidence="1">Lacks conserved residue(s) required for the propagation of feature annotation.</text>
</comment>
<evidence type="ECO:0000313" key="4">
    <source>
        <dbReference type="Proteomes" id="UP000001554"/>
    </source>
</evidence>
<sequence length="389" mass="42613">MFPTTVSAVLVVFWVGLAASAPARSCQDNNANCGYWAGIGECQANPNYMLSYCQLSCNVCPTAPTCSDNNQHCGYWAGIGECSVNPNYMLVNCQLSCNACDGGTSGGTSGGTTGGNNGGINAGLTSECVSQGRGCALDTWECNHVTNVPYDVRGSMSLDYFYQKYLHAYGIPILGSSVVPDEALRRACYDVLFLLADRKDLRDSYYNYYGRAAIMAETEVTLDIPEHSDLDVSFNTRARGLGATVSRPVSTGAEENVLCYSSDRYRSEDIFLHEFSHGIDLLGARQVIPDWRSRLQAAYNSARAAGLWANTYADDTIEEYFAEGVQAYFDVNAQSLHPNGIHNHVNSRAELEAYDPALYLLIQEIFPCGNTLTKRCDPDYQNTSFRFNC</sequence>
<evidence type="ECO:0000259" key="3">
    <source>
        <dbReference type="PROSITE" id="PS51670"/>
    </source>
</evidence>
<feature type="signal peptide" evidence="2">
    <location>
        <begin position="1"/>
        <end position="20"/>
    </location>
</feature>
<dbReference type="GO" id="GO:0008237">
    <property type="term" value="F:metallopeptidase activity"/>
    <property type="evidence" value="ECO:0007669"/>
    <property type="project" value="InterPro"/>
</dbReference>
<dbReference type="OMA" id="DVEIAYH"/>
<name>A0A9J7N2G9_BRAFL</name>
<dbReference type="KEGG" id="bfo:118423569"/>
<reference evidence="4" key="1">
    <citation type="journal article" date="2020" name="Nat. Ecol. Evol.">
        <title>Deeply conserved synteny resolves early events in vertebrate evolution.</title>
        <authorList>
            <person name="Simakov O."/>
            <person name="Marletaz F."/>
            <person name="Yue J.X."/>
            <person name="O'Connell B."/>
            <person name="Jenkins J."/>
            <person name="Brandt A."/>
            <person name="Calef R."/>
            <person name="Tung C.H."/>
            <person name="Huang T.K."/>
            <person name="Schmutz J."/>
            <person name="Satoh N."/>
            <person name="Yu J.K."/>
            <person name="Putnam N.H."/>
            <person name="Green R.E."/>
            <person name="Rokhsar D.S."/>
        </authorList>
    </citation>
    <scope>NUCLEOTIDE SEQUENCE [LARGE SCALE GENOMIC DNA]</scope>
    <source>
        <strain evidence="4">S238N-H82</strain>
    </source>
</reference>
<dbReference type="Gene3D" id="3.40.390.10">
    <property type="entry name" value="Collagenase (Catalytic Domain)"/>
    <property type="match status" value="1"/>
</dbReference>
<keyword evidence="1" id="KW-1015">Disulfide bond</keyword>
<reference evidence="5" key="2">
    <citation type="submission" date="2025-08" db="UniProtKB">
        <authorList>
            <consortium name="RefSeq"/>
        </authorList>
    </citation>
    <scope>IDENTIFICATION</scope>
    <source>
        <strain evidence="5">S238N-H82</strain>
        <tissue evidence="5">Testes</tissue>
    </source>
</reference>
<dbReference type="InterPro" id="IPR003582">
    <property type="entry name" value="ShKT_dom"/>
</dbReference>
<organism evidence="4 5">
    <name type="scientific">Branchiostoma floridae</name>
    <name type="common">Florida lancelet</name>
    <name type="synonym">Amphioxus</name>
    <dbReference type="NCBI Taxonomy" id="7739"/>
    <lineage>
        <taxon>Eukaryota</taxon>
        <taxon>Metazoa</taxon>
        <taxon>Chordata</taxon>
        <taxon>Cephalochordata</taxon>
        <taxon>Leptocardii</taxon>
        <taxon>Amphioxiformes</taxon>
        <taxon>Branchiostomatidae</taxon>
        <taxon>Branchiostoma</taxon>
    </lineage>
</organism>
<evidence type="ECO:0000256" key="2">
    <source>
        <dbReference type="SAM" id="SignalP"/>
    </source>
</evidence>
<feature type="domain" description="ShKT" evidence="3">
    <location>
        <begin position="26"/>
        <end position="60"/>
    </location>
</feature>
<evidence type="ECO:0000256" key="1">
    <source>
        <dbReference type="PROSITE-ProRule" id="PRU01005"/>
    </source>
</evidence>
<dbReference type="InterPro" id="IPR024079">
    <property type="entry name" value="MetalloPept_cat_dom_sf"/>
</dbReference>
<accession>A0A9J7N2G9</accession>
<dbReference type="PROSITE" id="PS51670">
    <property type="entry name" value="SHKT"/>
    <property type="match status" value="2"/>
</dbReference>
<dbReference type="SUPFAM" id="SSF55486">
    <property type="entry name" value="Metalloproteases ('zincins'), catalytic domain"/>
    <property type="match status" value="1"/>
</dbReference>
<dbReference type="AlphaFoldDB" id="A0A9J7N2G9"/>